<evidence type="ECO:0000313" key="2">
    <source>
        <dbReference type="Proteomes" id="UP000198894"/>
    </source>
</evidence>
<protein>
    <submittedName>
        <fullName evidence="1">Uncharacterized protein</fullName>
    </submittedName>
</protein>
<sequence>MTQNMETDAFNVSMRKFLKQVGVTSQQAIEKAVADAGLKGQGRLTVRAVITAERAGLHHVVEGDIDLG</sequence>
<dbReference type="RefSeq" id="WP_031254328.1">
    <property type="nucleotide sequence ID" value="NZ_CP183375.1"/>
</dbReference>
<proteinExistence type="predicted"/>
<accession>A0A1G9D5C0</accession>
<keyword evidence="2" id="KW-1185">Reference proteome</keyword>
<dbReference type="EMBL" id="FNEE01000017">
    <property type="protein sequence ID" value="SDK59013.1"/>
    <property type="molecule type" value="Genomic_DNA"/>
</dbReference>
<name>A0A1G9D5C0_9HYPH</name>
<dbReference type="Pfam" id="PF20104">
    <property type="entry name" value="DUF6494"/>
    <property type="match status" value="1"/>
</dbReference>
<organism evidence="1 2">
    <name type="scientific">Mesorhizobium muleiense</name>
    <dbReference type="NCBI Taxonomy" id="1004279"/>
    <lineage>
        <taxon>Bacteria</taxon>
        <taxon>Pseudomonadati</taxon>
        <taxon>Pseudomonadota</taxon>
        <taxon>Alphaproteobacteria</taxon>
        <taxon>Hyphomicrobiales</taxon>
        <taxon>Phyllobacteriaceae</taxon>
        <taxon>Mesorhizobium</taxon>
    </lineage>
</organism>
<reference evidence="2" key="1">
    <citation type="submission" date="2016-10" db="EMBL/GenBank/DDBJ databases">
        <authorList>
            <person name="Varghese N."/>
            <person name="Submissions S."/>
        </authorList>
    </citation>
    <scope>NUCLEOTIDE SEQUENCE [LARGE SCALE GENOMIC DNA]</scope>
    <source>
        <strain evidence="2">CGMCC 1.11022</strain>
    </source>
</reference>
<dbReference type="InterPro" id="IPR045471">
    <property type="entry name" value="DUF6494"/>
</dbReference>
<dbReference type="Proteomes" id="UP000198894">
    <property type="component" value="Unassembled WGS sequence"/>
</dbReference>
<dbReference type="AlphaFoldDB" id="A0A1G9D5C0"/>
<gene>
    <name evidence="1" type="ORF">SAMN05428953_11762</name>
</gene>
<evidence type="ECO:0000313" key="1">
    <source>
        <dbReference type="EMBL" id="SDK59013.1"/>
    </source>
</evidence>